<dbReference type="InterPro" id="IPR011083">
    <property type="entry name" value="Phage_tail_collar_dom"/>
</dbReference>
<dbReference type="EMBL" id="LR796187">
    <property type="protein sequence ID" value="CAB4125912.1"/>
    <property type="molecule type" value="Genomic_DNA"/>
</dbReference>
<evidence type="ECO:0000259" key="1">
    <source>
        <dbReference type="Pfam" id="PF07484"/>
    </source>
</evidence>
<organism evidence="3">
    <name type="scientific">uncultured Caudovirales phage</name>
    <dbReference type="NCBI Taxonomy" id="2100421"/>
    <lineage>
        <taxon>Viruses</taxon>
        <taxon>Duplodnaviria</taxon>
        <taxon>Heunggongvirae</taxon>
        <taxon>Uroviricota</taxon>
        <taxon>Caudoviricetes</taxon>
        <taxon>Peduoviridae</taxon>
        <taxon>Maltschvirus</taxon>
        <taxon>Maltschvirus maltsch</taxon>
    </lineage>
</organism>
<evidence type="ECO:0000313" key="3">
    <source>
        <dbReference type="EMBL" id="CAB5209124.1"/>
    </source>
</evidence>
<gene>
    <name evidence="3" type="ORF">UFOVP181_326</name>
    <name evidence="2" type="ORF">UFOVP57_313</name>
</gene>
<reference evidence="3" key="1">
    <citation type="submission" date="2020-05" db="EMBL/GenBank/DDBJ databases">
        <authorList>
            <person name="Chiriac C."/>
            <person name="Salcher M."/>
            <person name="Ghai R."/>
            <person name="Kavagutti S V."/>
        </authorList>
    </citation>
    <scope>NUCLEOTIDE SEQUENCE</scope>
</reference>
<dbReference type="Gene3D" id="3.90.1340.10">
    <property type="entry name" value="Phage tail collar domain"/>
    <property type="match status" value="1"/>
</dbReference>
<evidence type="ECO:0000313" key="2">
    <source>
        <dbReference type="EMBL" id="CAB4125912.1"/>
    </source>
</evidence>
<proteinExistence type="predicted"/>
<dbReference type="InterPro" id="IPR037053">
    <property type="entry name" value="Phage_tail_collar_dom_sf"/>
</dbReference>
<sequence length="713" mass="74567">MAYQVKFTETTNPAKPAITVEEQMLETTSTSIKFVGKNYAGYAPVIAENFLHLLENFASPSTQEPSNPVQGQLWYDNTNNLLKVYDGTTWTAAGSVKKSGTQPTSASLGDLWVDTNNSQLYLYSGSNWLLVGPQFSSGLKTGPDIETITDTSNVDHNVITMWSENYRIAIISKSAFTPKQTIAGFTVIGQGLNLSNVDSTSTTAPTKFWGTAEKSNALVVGGSTVDAANFLRGDVSSTTNYPINIRNNGGLVIGSDLSFNITTDTGTTIFYSRTSGNSVDFRLNNNGSPTTVLHLDATARVGIGANNTNPQEALDVAGNILSSGKVIVTDTTDASTLGGLASITTSGGLNVDLQSKFGGDINTYGKIYVNNVDINDNPQGGSVILPGYNTALPNSPLYDIGDATHKFRNVYAESFVGNFTGTLTTTSTINGSVSGSAAKLASPTVFSISGDVSSTNTIAFDGQGDSPAVFTTVLSSDVVHNKTEATDSVLTDELLIYRSDTGLRKTTKQTFIANIPTVPIGAIFPYAGTTPPAGYLLCDGGEVKILDYSALYQVVGYTYKSAASLIGSATFALPDLRGRFALGRDNMDNGTTVPDKNDPLILRDAGGGPANRVTDVTADTVGTGSGLEARTIATTNLPDHRHTLATSQADYFAIGRPGATSDSNGVTPPGPGTSSAGLAVPNTGGILGSSTGTALSTMNPYLTINYIIFTGVL</sequence>
<feature type="domain" description="Phage tail collar" evidence="1">
    <location>
        <begin position="521"/>
        <end position="580"/>
    </location>
</feature>
<dbReference type="SUPFAM" id="SSF88874">
    <property type="entry name" value="Receptor-binding domain of short tail fibre protein gp12"/>
    <property type="match status" value="1"/>
</dbReference>
<accession>A0A6J7WHA9</accession>
<protein>
    <submittedName>
        <fullName evidence="3">Phage tail collar domain containing protein</fullName>
    </submittedName>
</protein>
<name>A0A6J7WHA9_9CAUD</name>
<dbReference type="EMBL" id="LR798231">
    <property type="protein sequence ID" value="CAB5209124.1"/>
    <property type="molecule type" value="Genomic_DNA"/>
</dbReference>
<dbReference type="Pfam" id="PF07484">
    <property type="entry name" value="Collar"/>
    <property type="match status" value="1"/>
</dbReference>